<proteinExistence type="predicted"/>
<dbReference type="EMBL" id="PNEN01000421">
    <property type="protein sequence ID" value="PPJ59071.1"/>
    <property type="molecule type" value="Genomic_DNA"/>
</dbReference>
<organism evidence="2 3">
    <name type="scientific">Cercospora berteroae</name>
    <dbReference type="NCBI Taxonomy" id="357750"/>
    <lineage>
        <taxon>Eukaryota</taxon>
        <taxon>Fungi</taxon>
        <taxon>Dikarya</taxon>
        <taxon>Ascomycota</taxon>
        <taxon>Pezizomycotina</taxon>
        <taxon>Dothideomycetes</taxon>
        <taxon>Dothideomycetidae</taxon>
        <taxon>Mycosphaerellales</taxon>
        <taxon>Mycosphaerellaceae</taxon>
        <taxon>Cercospora</taxon>
    </lineage>
</organism>
<gene>
    <name evidence="2" type="ORF">CBER1_01751</name>
</gene>
<dbReference type="AlphaFoldDB" id="A0A2S6CH81"/>
<feature type="region of interest" description="Disordered" evidence="1">
    <location>
        <begin position="1"/>
        <end position="39"/>
    </location>
</feature>
<comment type="caution">
    <text evidence="2">The sequence shown here is derived from an EMBL/GenBank/DDBJ whole genome shotgun (WGS) entry which is preliminary data.</text>
</comment>
<evidence type="ECO:0000256" key="1">
    <source>
        <dbReference type="SAM" id="MobiDB-lite"/>
    </source>
</evidence>
<dbReference type="OrthoDB" id="3648584at2759"/>
<keyword evidence="3" id="KW-1185">Reference proteome</keyword>
<accession>A0A2S6CH81</accession>
<evidence type="ECO:0000313" key="2">
    <source>
        <dbReference type="EMBL" id="PPJ59071.1"/>
    </source>
</evidence>
<protein>
    <submittedName>
        <fullName evidence="2">Uncharacterized protein</fullName>
    </submittedName>
</protein>
<dbReference type="Proteomes" id="UP000237631">
    <property type="component" value="Unassembled WGS sequence"/>
</dbReference>
<sequence>MAGPSQEPGGSLPAPIDSPADNSKHQQKSGAFSNDSNQTFALASAPTPHAATTAVDRRYQPLPVLDISRYNAFPAAARQREIDRAVQKFSGNAQNMFVHHVEPVIQHRRSDLRAAGRSKRLYHKIAAQIWSFTSSEQSFFWTQKVTELRLALKQGTLKAEDCLRDAGYEDEWYEYRRFAEMAVADYMKQDVPEEFREQQEEDDDAGAVVGGIEGDCEDKDAAEQFPEDDNSGIEQVNADKDAAIHSTKVSTDATDDMSLLPDALTQIGVKETTFASINFVESNPDDGILLDVLPDRFPYEPRMMYGNFAHANYKEIRALKGKQQAARLRQVADLFDAPGKILFYYYAYPHVWKRLRPPEVDQTVASVVHEQWRRMSLPQKGTWEMHGRRVKKLLGDGDIDGLDLLELDSVDPDVCDLHRVTEEILG</sequence>
<feature type="compositionally biased region" description="Polar residues" evidence="1">
    <location>
        <begin position="28"/>
        <end position="39"/>
    </location>
</feature>
<name>A0A2S6CH81_9PEZI</name>
<dbReference type="STRING" id="357750.A0A2S6CH81"/>
<evidence type="ECO:0000313" key="3">
    <source>
        <dbReference type="Proteomes" id="UP000237631"/>
    </source>
</evidence>
<reference evidence="3" key="1">
    <citation type="journal article" date="2017" name="bioRxiv">
        <title>Conservation of a gene cluster reveals novel cercosporin biosynthetic mechanisms and extends production to the genus Colletotrichum.</title>
        <authorList>
            <person name="de Jonge R."/>
            <person name="Ebert M.K."/>
            <person name="Huitt-Roehl C.R."/>
            <person name="Pal P."/>
            <person name="Suttle J.C."/>
            <person name="Spanner R.E."/>
            <person name="Neubauer J.D."/>
            <person name="Jurick W.M.II."/>
            <person name="Stott K.A."/>
            <person name="Secor G.A."/>
            <person name="Thomma B.P.H.J."/>
            <person name="Van de Peer Y."/>
            <person name="Townsend C.A."/>
            <person name="Bolton M.D."/>
        </authorList>
    </citation>
    <scope>NUCLEOTIDE SEQUENCE [LARGE SCALE GENOMIC DNA]</scope>
    <source>
        <strain evidence="3">CBS538.71</strain>
    </source>
</reference>